<accession>A0A7G2DYQ1</accession>
<name>A0A7G2DYQ1_ARATH</name>
<feature type="domain" description="DUF1664" evidence="1">
    <location>
        <begin position="1"/>
        <end position="51"/>
    </location>
</feature>
<dbReference type="Pfam" id="PF07889">
    <property type="entry name" value="DUF1664"/>
    <property type="match status" value="1"/>
</dbReference>
<dbReference type="InterPro" id="IPR012458">
    <property type="entry name" value="DUF1664"/>
</dbReference>
<dbReference type="Proteomes" id="UP000516314">
    <property type="component" value="Chromosome 1"/>
</dbReference>
<sequence length="51" mass="5719">MATVVANLTKNLEQVSKILAAANRHLMQKIQSVDDKVKKQIDLNEEINSQV</sequence>
<gene>
    <name evidence="2" type="ORF">AT9943_LOCUS3181</name>
</gene>
<reference evidence="2 3" key="1">
    <citation type="submission" date="2020-09" db="EMBL/GenBank/DDBJ databases">
        <authorList>
            <person name="Ashkenazy H."/>
        </authorList>
    </citation>
    <scope>NUCLEOTIDE SEQUENCE [LARGE SCALE GENOMIC DNA]</scope>
    <source>
        <strain evidence="3">cv. Cdm-0</strain>
    </source>
</reference>
<dbReference type="EMBL" id="LR881466">
    <property type="protein sequence ID" value="CAD5314757.1"/>
    <property type="molecule type" value="Genomic_DNA"/>
</dbReference>
<evidence type="ECO:0000313" key="2">
    <source>
        <dbReference type="EMBL" id="CAD5314757.1"/>
    </source>
</evidence>
<protein>
    <submittedName>
        <fullName evidence="2">(thale cress) hypothetical protein</fullName>
    </submittedName>
</protein>
<dbReference type="PANTHER" id="PTHR46667:SF6">
    <property type="entry name" value="OS01G0185100 PROTEIN"/>
    <property type="match status" value="1"/>
</dbReference>
<dbReference type="AlphaFoldDB" id="A0A7G2DYQ1"/>
<proteinExistence type="predicted"/>
<organism evidence="2 3">
    <name type="scientific">Arabidopsis thaliana</name>
    <name type="common">Mouse-ear cress</name>
    <dbReference type="NCBI Taxonomy" id="3702"/>
    <lineage>
        <taxon>Eukaryota</taxon>
        <taxon>Viridiplantae</taxon>
        <taxon>Streptophyta</taxon>
        <taxon>Embryophyta</taxon>
        <taxon>Tracheophyta</taxon>
        <taxon>Spermatophyta</taxon>
        <taxon>Magnoliopsida</taxon>
        <taxon>eudicotyledons</taxon>
        <taxon>Gunneridae</taxon>
        <taxon>Pentapetalae</taxon>
        <taxon>rosids</taxon>
        <taxon>malvids</taxon>
        <taxon>Brassicales</taxon>
        <taxon>Brassicaceae</taxon>
        <taxon>Camelineae</taxon>
        <taxon>Arabidopsis</taxon>
    </lineage>
</organism>
<evidence type="ECO:0000313" key="3">
    <source>
        <dbReference type="Proteomes" id="UP000516314"/>
    </source>
</evidence>
<evidence type="ECO:0000259" key="1">
    <source>
        <dbReference type="Pfam" id="PF07889"/>
    </source>
</evidence>
<dbReference type="PANTHER" id="PTHR46667">
    <property type="entry name" value="OS05G0182700 PROTEIN"/>
    <property type="match status" value="1"/>
</dbReference>